<dbReference type="Pfam" id="PF08352">
    <property type="entry name" value="oligo_HPY"/>
    <property type="match status" value="1"/>
</dbReference>
<dbReference type="CDD" id="cd03257">
    <property type="entry name" value="ABC_NikE_OppD_transporters"/>
    <property type="match status" value="1"/>
</dbReference>
<evidence type="ECO:0000313" key="8">
    <source>
        <dbReference type="Proteomes" id="UP000594464"/>
    </source>
</evidence>
<dbReference type="AlphaFoldDB" id="A0A7T0G467"/>
<dbReference type="EMBL" id="CP048620">
    <property type="protein sequence ID" value="QPJ66049.1"/>
    <property type="molecule type" value="Genomic_DNA"/>
</dbReference>
<dbReference type="KEGG" id="nva:G3M78_11850"/>
<feature type="domain" description="ABC transporter" evidence="6">
    <location>
        <begin position="5"/>
        <end position="256"/>
    </location>
</feature>
<keyword evidence="3" id="KW-0547">Nucleotide-binding</keyword>
<dbReference type="GO" id="GO:0005524">
    <property type="term" value="F:ATP binding"/>
    <property type="evidence" value="ECO:0007669"/>
    <property type="project" value="UniProtKB-KW"/>
</dbReference>
<sequence>MNTLFKIRELGKSFPLHRGLAAHNSTVLVHAVKNVSLDILEGEILGLVGESGCGKTTLGRLTLRLIEPSQGQAFFRGEDIFQLKPRALEKLRPQMQIIFQDPFSSLNPRFTVERIVGEAMLIHGYATKANLKDKVGALLEQVGLPRAYASRYAHEFSGGQRQRIGIARAIALKPRYIVCDEPVSALDVSIQAQIINLLKSLQAENNLTLLFISHDLNVVSHISQRTAVMYLGEIVELAPTEKLHAKGAHPYTQLLLSAKPTLNPKLKGKELTGKGEPPSPLDPPSGCHFHPRCPEAMDHCKTRAPELKEIEDGHQVRCHLYD</sequence>
<evidence type="ECO:0000256" key="2">
    <source>
        <dbReference type="ARBA" id="ARBA00022448"/>
    </source>
</evidence>
<dbReference type="PANTHER" id="PTHR43776:SF7">
    <property type="entry name" value="D,D-DIPEPTIDE TRANSPORT ATP-BINDING PROTEIN DDPF-RELATED"/>
    <property type="match status" value="1"/>
</dbReference>
<dbReference type="Gene3D" id="3.40.50.300">
    <property type="entry name" value="P-loop containing nucleotide triphosphate hydrolases"/>
    <property type="match status" value="1"/>
</dbReference>
<dbReference type="InterPro" id="IPR013563">
    <property type="entry name" value="Oligopep_ABC_C"/>
</dbReference>
<dbReference type="PROSITE" id="PS00211">
    <property type="entry name" value="ABC_TRANSPORTER_1"/>
    <property type="match status" value="1"/>
</dbReference>
<keyword evidence="4 7" id="KW-0067">ATP-binding</keyword>
<keyword evidence="2" id="KW-0813">Transport</keyword>
<dbReference type="GO" id="GO:0015833">
    <property type="term" value="P:peptide transport"/>
    <property type="evidence" value="ECO:0007669"/>
    <property type="project" value="InterPro"/>
</dbReference>
<dbReference type="PROSITE" id="PS50893">
    <property type="entry name" value="ABC_TRANSPORTER_2"/>
    <property type="match status" value="1"/>
</dbReference>
<evidence type="ECO:0000256" key="4">
    <source>
        <dbReference type="ARBA" id="ARBA00022840"/>
    </source>
</evidence>
<dbReference type="GO" id="GO:0055085">
    <property type="term" value="P:transmembrane transport"/>
    <property type="evidence" value="ECO:0007669"/>
    <property type="project" value="UniProtKB-ARBA"/>
</dbReference>
<dbReference type="PANTHER" id="PTHR43776">
    <property type="entry name" value="TRANSPORT ATP-BINDING PROTEIN"/>
    <property type="match status" value="1"/>
</dbReference>
<accession>A0A7T0G467</accession>
<reference evidence="8" key="1">
    <citation type="submission" date="2020-02" db="EMBL/GenBank/DDBJ databases">
        <title>Genomic and physiological characterization of two novel Nitrospinaceae genera.</title>
        <authorList>
            <person name="Mueller A.J."/>
            <person name="Jung M.-Y."/>
            <person name="Strachan C.R."/>
            <person name="Herbold C.W."/>
            <person name="Kirkegaard R.H."/>
            <person name="Daims H."/>
        </authorList>
    </citation>
    <scope>NUCLEOTIDE SEQUENCE [LARGE SCALE GENOMIC DNA]</scope>
</reference>
<dbReference type="FunFam" id="3.40.50.300:FF:000016">
    <property type="entry name" value="Oligopeptide ABC transporter ATP-binding component"/>
    <property type="match status" value="1"/>
</dbReference>
<feature type="region of interest" description="Disordered" evidence="5">
    <location>
        <begin position="265"/>
        <end position="288"/>
    </location>
</feature>
<evidence type="ECO:0000256" key="1">
    <source>
        <dbReference type="ARBA" id="ARBA00005417"/>
    </source>
</evidence>
<dbReference type="SMART" id="SM00382">
    <property type="entry name" value="AAA"/>
    <property type="match status" value="1"/>
</dbReference>
<evidence type="ECO:0000256" key="5">
    <source>
        <dbReference type="SAM" id="MobiDB-lite"/>
    </source>
</evidence>
<evidence type="ECO:0000259" key="6">
    <source>
        <dbReference type="PROSITE" id="PS50893"/>
    </source>
</evidence>
<dbReference type="GO" id="GO:0016887">
    <property type="term" value="F:ATP hydrolysis activity"/>
    <property type="evidence" value="ECO:0007669"/>
    <property type="project" value="InterPro"/>
</dbReference>
<dbReference type="InterPro" id="IPR003593">
    <property type="entry name" value="AAA+_ATPase"/>
</dbReference>
<dbReference type="Proteomes" id="UP000594464">
    <property type="component" value="Chromosome"/>
</dbReference>
<proteinExistence type="inferred from homology"/>
<dbReference type="InterPro" id="IPR050319">
    <property type="entry name" value="ABC_transp_ATP-bind"/>
</dbReference>
<evidence type="ECO:0000313" key="7">
    <source>
        <dbReference type="EMBL" id="QPJ66049.1"/>
    </source>
</evidence>
<gene>
    <name evidence="7" type="ORF">G3M78_11850</name>
</gene>
<organism evidence="7 8">
    <name type="scientific">Candidatus Nitrohelix vancouverensis</name>
    <dbReference type="NCBI Taxonomy" id="2705534"/>
    <lineage>
        <taxon>Bacteria</taxon>
        <taxon>Pseudomonadati</taxon>
        <taxon>Nitrospinota/Tectimicrobiota group</taxon>
        <taxon>Nitrospinota</taxon>
        <taxon>Nitrospinia</taxon>
        <taxon>Nitrospinales</taxon>
        <taxon>Nitrospinaceae</taxon>
        <taxon>Candidatus Nitrohelix</taxon>
    </lineage>
</organism>
<dbReference type="InterPro" id="IPR017871">
    <property type="entry name" value="ABC_transporter-like_CS"/>
</dbReference>
<evidence type="ECO:0000256" key="3">
    <source>
        <dbReference type="ARBA" id="ARBA00022741"/>
    </source>
</evidence>
<protein>
    <submittedName>
        <fullName evidence="7">ABC transporter ATP-binding protein</fullName>
    </submittedName>
</protein>
<dbReference type="InterPro" id="IPR027417">
    <property type="entry name" value="P-loop_NTPase"/>
</dbReference>
<name>A0A7T0G467_9BACT</name>
<dbReference type="NCBIfam" id="TIGR01727">
    <property type="entry name" value="oligo_HPY"/>
    <property type="match status" value="1"/>
</dbReference>
<dbReference type="Pfam" id="PF00005">
    <property type="entry name" value="ABC_tran"/>
    <property type="match status" value="1"/>
</dbReference>
<dbReference type="InterPro" id="IPR003439">
    <property type="entry name" value="ABC_transporter-like_ATP-bd"/>
</dbReference>
<comment type="similarity">
    <text evidence="1">Belongs to the ABC transporter superfamily.</text>
</comment>
<dbReference type="SUPFAM" id="SSF52540">
    <property type="entry name" value="P-loop containing nucleoside triphosphate hydrolases"/>
    <property type="match status" value="1"/>
</dbReference>